<evidence type="ECO:0000313" key="2">
    <source>
        <dbReference type="EMBL" id="NWB83437.1"/>
    </source>
</evidence>
<proteinExistence type="predicted"/>
<accession>A0A7Y7WLL8</accession>
<feature type="signal peptide" evidence="1">
    <location>
        <begin position="1"/>
        <end position="22"/>
    </location>
</feature>
<dbReference type="EMBL" id="JACAQA010000002">
    <property type="protein sequence ID" value="NWB83437.1"/>
    <property type="molecule type" value="Genomic_DNA"/>
</dbReference>
<organism evidence="2 3">
    <name type="scientific">Pseudomonas gingeri</name>
    <dbReference type="NCBI Taxonomy" id="117681"/>
    <lineage>
        <taxon>Bacteria</taxon>
        <taxon>Pseudomonadati</taxon>
        <taxon>Pseudomonadota</taxon>
        <taxon>Gammaproteobacteria</taxon>
        <taxon>Pseudomonadales</taxon>
        <taxon>Pseudomonadaceae</taxon>
        <taxon>Pseudomonas</taxon>
    </lineage>
</organism>
<dbReference type="Proteomes" id="UP000522864">
    <property type="component" value="Unassembled WGS sequence"/>
</dbReference>
<keyword evidence="1" id="KW-0732">Signal</keyword>
<name>A0A7Y7WLL8_9PSED</name>
<gene>
    <name evidence="2" type="ORF">HX830_00970</name>
</gene>
<sequence>MTLKPLMLISTLGLVCLLSACAAPVPKADPSEAWIGLGQESSDDLLAERVDGKRVDDGRYFEVAPGKHDLKVLLVQGANGNTEQPECTGQVDYDQFKAGKRYHLVESGSGADVGAELVNDQGVTVAHSRKFSCI</sequence>
<dbReference type="RefSeq" id="WP_103497002.1">
    <property type="nucleotide sequence ID" value="NZ_JACAQA010000002.1"/>
</dbReference>
<evidence type="ECO:0000313" key="3">
    <source>
        <dbReference type="Proteomes" id="UP000522864"/>
    </source>
</evidence>
<evidence type="ECO:0008006" key="4">
    <source>
        <dbReference type="Google" id="ProtNLM"/>
    </source>
</evidence>
<dbReference type="AlphaFoldDB" id="A0A7Y7WLL8"/>
<dbReference type="PROSITE" id="PS51257">
    <property type="entry name" value="PROKAR_LIPOPROTEIN"/>
    <property type="match status" value="1"/>
</dbReference>
<protein>
    <recommendedName>
        <fullName evidence="4">Lipoprotein</fullName>
    </recommendedName>
</protein>
<evidence type="ECO:0000256" key="1">
    <source>
        <dbReference type="SAM" id="SignalP"/>
    </source>
</evidence>
<comment type="caution">
    <text evidence="2">The sequence shown here is derived from an EMBL/GenBank/DDBJ whole genome shotgun (WGS) entry which is preliminary data.</text>
</comment>
<reference evidence="2 3" key="1">
    <citation type="submission" date="2020-04" db="EMBL/GenBank/DDBJ databases">
        <title>Molecular characterization of pseudomonads from Agaricus bisporus reveal novel blotch 2 pathogens in Western Europe.</title>
        <authorList>
            <person name="Taparia T."/>
            <person name="Krijger M."/>
            <person name="Haynes E."/>
            <person name="Elpinstone J.G."/>
            <person name="Noble R."/>
            <person name="Van Der Wolf J."/>
        </authorList>
    </citation>
    <scope>NUCLEOTIDE SEQUENCE [LARGE SCALE GENOMIC DNA]</scope>
    <source>
        <strain evidence="2 3">G9001</strain>
    </source>
</reference>
<feature type="chain" id="PRO_5030947624" description="Lipoprotein" evidence="1">
    <location>
        <begin position="23"/>
        <end position="134"/>
    </location>
</feature>